<evidence type="ECO:0000256" key="2">
    <source>
        <dbReference type="ARBA" id="ARBA00022908"/>
    </source>
</evidence>
<dbReference type="GO" id="GO:0003677">
    <property type="term" value="F:DNA binding"/>
    <property type="evidence" value="ECO:0007669"/>
    <property type="project" value="UniProtKB-KW"/>
</dbReference>
<gene>
    <name evidence="6" type="ORF">DIS17_03905</name>
    <name evidence="7" type="ORF">ORR04_05525</name>
</gene>
<evidence type="ECO:0000256" key="3">
    <source>
        <dbReference type="ARBA" id="ARBA00023125"/>
    </source>
</evidence>
<dbReference type="Proteomes" id="UP000785759">
    <property type="component" value="Unassembled WGS sequence"/>
</dbReference>
<dbReference type="InterPro" id="IPR013762">
    <property type="entry name" value="Integrase-like_cat_sf"/>
</dbReference>
<dbReference type="Pfam" id="PF14659">
    <property type="entry name" value="Phage_int_SAM_3"/>
    <property type="match status" value="1"/>
</dbReference>
<feature type="domain" description="Tyr recombinase" evidence="5">
    <location>
        <begin position="182"/>
        <end position="387"/>
    </location>
</feature>
<sequence length="393" mass="46024">MAIKRYAMKKHPNIYWYETKRGKRYSVRKQYRNAMGKDDWYSTSGFLNWQDAEQDLRKFETRLFDGSIATAERKQISLNNYFDQMAERKIRMGVWKNSTASTNKTYYNTHFRKSFGSQKIQKITRPQYQHFIDELVLSGSYTKSTLHRVDSLMQQTMNDAEINDVITKNKLRHIVITGGKPAKSQDLTKSDFDLFMKTAKEQLNKYEYAFIKLMTLGQRRGEMMGLRTKSSFTFQRDEVNKKDICGIKFYVARTANEPTGTGLKTESSYRTIWVAGEYVDLIKYAILYSNRILEDHNIEAPEDHFLWLNPKTGKPYHVQYTNTMMRRVSQKSGITIHPHLLRHYFATKARTEKLPETDVMHWLGHASITMTDSYTRETPEGAMGVFKGISKDI</sequence>
<dbReference type="InterPro" id="IPR002104">
    <property type="entry name" value="Integrase_catalytic"/>
</dbReference>
<dbReference type="InterPro" id="IPR010998">
    <property type="entry name" value="Integrase_recombinase_N"/>
</dbReference>
<reference evidence="6" key="1">
    <citation type="submission" date="2018-05" db="EMBL/GenBank/DDBJ databases">
        <title>Genome Comparison of Lactic Acid Bacteria Isolated from non-Wheat Sourdough.</title>
        <authorList>
            <person name="Rice T."/>
            <person name="Axel C."/>
            <person name="Lynch K.M."/>
            <person name="Benz C."/>
            <person name="Arendt E.K."/>
            <person name="Coffey A."/>
        </authorList>
    </citation>
    <scope>NUCLEOTIDE SEQUENCE</scope>
    <source>
        <strain evidence="6">TR055</strain>
    </source>
</reference>
<keyword evidence="2" id="KW-0229">DNA integration</keyword>
<proteinExistence type="inferred from homology"/>
<evidence type="ECO:0000313" key="7">
    <source>
        <dbReference type="EMBL" id="WAD02637.1"/>
    </source>
</evidence>
<evidence type="ECO:0000256" key="1">
    <source>
        <dbReference type="ARBA" id="ARBA00008857"/>
    </source>
</evidence>
<dbReference type="InterPro" id="IPR050090">
    <property type="entry name" value="Tyrosine_recombinase_XerCD"/>
</dbReference>
<dbReference type="PROSITE" id="PS51898">
    <property type="entry name" value="TYR_RECOMBINASE"/>
    <property type="match status" value="1"/>
</dbReference>
<dbReference type="PANTHER" id="PTHR30349">
    <property type="entry name" value="PHAGE INTEGRASE-RELATED"/>
    <property type="match status" value="1"/>
</dbReference>
<dbReference type="Pfam" id="PF00589">
    <property type="entry name" value="Phage_integrase"/>
    <property type="match status" value="1"/>
</dbReference>
<comment type="similarity">
    <text evidence="1">Belongs to the 'phage' integrase family.</text>
</comment>
<dbReference type="InterPro" id="IPR011010">
    <property type="entry name" value="DNA_brk_join_enz"/>
</dbReference>
<evidence type="ECO:0000256" key="4">
    <source>
        <dbReference type="ARBA" id="ARBA00023172"/>
    </source>
</evidence>
<accession>A0AAJ5K7Z7</accession>
<evidence type="ECO:0000259" key="5">
    <source>
        <dbReference type="PROSITE" id="PS51898"/>
    </source>
</evidence>
<dbReference type="Gene3D" id="1.10.443.10">
    <property type="entry name" value="Intergrase catalytic core"/>
    <property type="match status" value="1"/>
</dbReference>
<dbReference type="SUPFAM" id="SSF56349">
    <property type="entry name" value="DNA breaking-rejoining enzymes"/>
    <property type="match status" value="1"/>
</dbReference>
<evidence type="ECO:0000313" key="6">
    <source>
        <dbReference type="EMBL" id="TOZ05099.1"/>
    </source>
</evidence>
<keyword evidence="4" id="KW-0233">DNA recombination</keyword>
<dbReference type="GO" id="GO:0006310">
    <property type="term" value="P:DNA recombination"/>
    <property type="evidence" value="ECO:0007669"/>
    <property type="project" value="UniProtKB-KW"/>
</dbReference>
<dbReference type="Gene3D" id="1.10.150.130">
    <property type="match status" value="1"/>
</dbReference>
<protein>
    <submittedName>
        <fullName evidence="6 7">Integrase</fullName>
    </submittedName>
</protein>
<evidence type="ECO:0000313" key="8">
    <source>
        <dbReference type="Proteomes" id="UP000785759"/>
    </source>
</evidence>
<dbReference type="GO" id="GO:0015074">
    <property type="term" value="P:DNA integration"/>
    <property type="evidence" value="ECO:0007669"/>
    <property type="project" value="UniProtKB-KW"/>
</dbReference>
<dbReference type="AlphaFoldDB" id="A0AAJ5K7Z7"/>
<name>A0AAJ5K7Z7_LEVBR</name>
<reference evidence="7" key="2">
    <citation type="submission" date="2022-11" db="EMBL/GenBank/DDBJ databases">
        <title>Whole genome sequence of Levilactobacillus brevis SMB091.</title>
        <authorList>
            <person name="Kim J.-M."/>
            <person name="Kim O.-C."/>
            <person name="Choi Y.H."/>
            <person name="Han N.S."/>
            <person name="Hurh B."/>
        </authorList>
    </citation>
    <scope>NUCLEOTIDE SEQUENCE</scope>
    <source>
        <strain evidence="7">SMB091</strain>
    </source>
</reference>
<dbReference type="PANTHER" id="PTHR30349:SF64">
    <property type="entry name" value="PROPHAGE INTEGRASE INTD-RELATED"/>
    <property type="match status" value="1"/>
</dbReference>
<dbReference type="InterPro" id="IPR004107">
    <property type="entry name" value="Integrase_SAM-like_N"/>
</dbReference>
<dbReference type="EMBL" id="CP113117">
    <property type="protein sequence ID" value="WAD02637.1"/>
    <property type="molecule type" value="Genomic_DNA"/>
</dbReference>
<dbReference type="Proteomes" id="UP001164768">
    <property type="component" value="Chromosome"/>
</dbReference>
<organism evidence="6 8">
    <name type="scientific">Levilactobacillus brevis</name>
    <name type="common">Lactobacillus brevis</name>
    <dbReference type="NCBI Taxonomy" id="1580"/>
    <lineage>
        <taxon>Bacteria</taxon>
        <taxon>Bacillati</taxon>
        <taxon>Bacillota</taxon>
        <taxon>Bacilli</taxon>
        <taxon>Lactobacillales</taxon>
        <taxon>Lactobacillaceae</taxon>
        <taxon>Levilactobacillus</taxon>
    </lineage>
</organism>
<dbReference type="RefSeq" id="WP_108477402.1">
    <property type="nucleotide sequence ID" value="NZ_BJLW01000001.1"/>
</dbReference>
<dbReference type="EMBL" id="QFDK01000003">
    <property type="protein sequence ID" value="TOZ05099.1"/>
    <property type="molecule type" value="Genomic_DNA"/>
</dbReference>
<keyword evidence="3" id="KW-0238">DNA-binding</keyword>